<dbReference type="AlphaFoldDB" id="A0A409YC29"/>
<dbReference type="OrthoDB" id="2130433at2759"/>
<organism evidence="3 4">
    <name type="scientific">Panaeolus cyanescens</name>
    <dbReference type="NCBI Taxonomy" id="181874"/>
    <lineage>
        <taxon>Eukaryota</taxon>
        <taxon>Fungi</taxon>
        <taxon>Dikarya</taxon>
        <taxon>Basidiomycota</taxon>
        <taxon>Agaricomycotina</taxon>
        <taxon>Agaricomycetes</taxon>
        <taxon>Agaricomycetidae</taxon>
        <taxon>Agaricales</taxon>
        <taxon>Agaricineae</taxon>
        <taxon>Galeropsidaceae</taxon>
        <taxon>Panaeolus</taxon>
    </lineage>
</organism>
<proteinExistence type="predicted"/>
<dbReference type="InParanoid" id="A0A409YC29"/>
<keyword evidence="4" id="KW-1185">Reference proteome</keyword>
<gene>
    <name evidence="3" type="ORF">CVT24_005469</name>
</gene>
<dbReference type="Proteomes" id="UP000284842">
    <property type="component" value="Unassembled WGS sequence"/>
</dbReference>
<dbReference type="InterPro" id="IPR006073">
    <property type="entry name" value="GTP-bd"/>
</dbReference>
<dbReference type="Pfam" id="PF01926">
    <property type="entry name" value="MMR_HSR1"/>
    <property type="match status" value="1"/>
</dbReference>
<evidence type="ECO:0000313" key="4">
    <source>
        <dbReference type="Proteomes" id="UP000284842"/>
    </source>
</evidence>
<dbReference type="Gene3D" id="3.40.50.300">
    <property type="entry name" value="P-loop containing nucleotide triphosphate hydrolases"/>
    <property type="match status" value="1"/>
</dbReference>
<evidence type="ECO:0000313" key="3">
    <source>
        <dbReference type="EMBL" id="PPR00566.1"/>
    </source>
</evidence>
<feature type="region of interest" description="Disordered" evidence="1">
    <location>
        <begin position="188"/>
        <end position="209"/>
    </location>
</feature>
<dbReference type="STRING" id="181874.A0A409YC29"/>
<comment type="caution">
    <text evidence="3">The sequence shown here is derived from an EMBL/GenBank/DDBJ whole genome shotgun (WGS) entry which is preliminary data.</text>
</comment>
<protein>
    <recommendedName>
        <fullName evidence="2">G domain-containing protein</fullName>
    </recommendedName>
</protein>
<feature type="region of interest" description="Disordered" evidence="1">
    <location>
        <begin position="227"/>
        <end position="253"/>
    </location>
</feature>
<sequence>MTSAKPFTMASDNESGFELDNLTITHPITARRVKRGESLRGCYKILLLGTTGSGKSTFIETLCPSSKPTLAISGNTLESVTQSLQEYFIDGITPSPTSSNPAQRIVLIDTPGMADDKISENAVVNGVVGWLYERTHFINHIIYFDRITDVRMGGNRKRAIELFKLLSGVQAAGNVTIATTMWDQLGVSDAGDGVESSRGEERRKKGETAMNKALERFEELRRGYWESFTTSNTNPNPKSPTSPSPSNPTPITKFINTQPSALHILNTAVSRYSIDTNFEVEKPAKTAGNGVVRMPFGRVLYEGLRERLERLKMRGRGVEEEIEGMSGGGVVQGEGGVMGDLDLNTEDRDELLQLLMKEKEDVEFMKGRVEYELSGFGPVLPPEWGIENN</sequence>
<name>A0A409YC29_9AGAR</name>
<dbReference type="EMBL" id="NHTK01001306">
    <property type="protein sequence ID" value="PPR00566.1"/>
    <property type="molecule type" value="Genomic_DNA"/>
</dbReference>
<dbReference type="SUPFAM" id="SSF52540">
    <property type="entry name" value="P-loop containing nucleoside triphosphate hydrolases"/>
    <property type="match status" value="1"/>
</dbReference>
<accession>A0A409YC29</accession>
<feature type="domain" description="G" evidence="2">
    <location>
        <begin position="44"/>
        <end position="122"/>
    </location>
</feature>
<feature type="compositionally biased region" description="Basic and acidic residues" evidence="1">
    <location>
        <begin position="195"/>
        <end position="209"/>
    </location>
</feature>
<dbReference type="GO" id="GO:0005525">
    <property type="term" value="F:GTP binding"/>
    <property type="evidence" value="ECO:0007669"/>
    <property type="project" value="InterPro"/>
</dbReference>
<evidence type="ECO:0000259" key="2">
    <source>
        <dbReference type="Pfam" id="PF01926"/>
    </source>
</evidence>
<feature type="compositionally biased region" description="Pro residues" evidence="1">
    <location>
        <begin position="237"/>
        <end position="248"/>
    </location>
</feature>
<reference evidence="3 4" key="1">
    <citation type="journal article" date="2018" name="Evol. Lett.">
        <title>Horizontal gene cluster transfer increased hallucinogenic mushroom diversity.</title>
        <authorList>
            <person name="Reynolds H.T."/>
            <person name="Vijayakumar V."/>
            <person name="Gluck-Thaler E."/>
            <person name="Korotkin H.B."/>
            <person name="Matheny P.B."/>
            <person name="Slot J.C."/>
        </authorList>
    </citation>
    <scope>NUCLEOTIDE SEQUENCE [LARGE SCALE GENOMIC DNA]</scope>
    <source>
        <strain evidence="3 4">2629</strain>
    </source>
</reference>
<dbReference type="InterPro" id="IPR027417">
    <property type="entry name" value="P-loop_NTPase"/>
</dbReference>
<evidence type="ECO:0000256" key="1">
    <source>
        <dbReference type="SAM" id="MobiDB-lite"/>
    </source>
</evidence>